<dbReference type="OrthoDB" id="3598281at2759"/>
<feature type="region of interest" description="Disordered" evidence="1">
    <location>
        <begin position="711"/>
        <end position="773"/>
    </location>
</feature>
<dbReference type="Pfam" id="PF00350">
    <property type="entry name" value="Dynamin_N"/>
    <property type="match status" value="1"/>
</dbReference>
<keyword evidence="5" id="KW-1185">Reference proteome</keyword>
<feature type="domain" description="Dynamin N-terminal" evidence="2">
    <location>
        <begin position="364"/>
        <end position="604"/>
    </location>
</feature>
<feature type="region of interest" description="Disordered" evidence="1">
    <location>
        <begin position="162"/>
        <end position="192"/>
    </location>
</feature>
<gene>
    <name evidence="4" type="ORF">EI97DRAFT_240440</name>
</gene>
<evidence type="ECO:0008006" key="6">
    <source>
        <dbReference type="Google" id="ProtNLM"/>
    </source>
</evidence>
<dbReference type="InterPro" id="IPR056024">
    <property type="entry name" value="DUF7605"/>
</dbReference>
<sequence length="1366" mass="152752">MDWTLLHQKGRLACPKQPLPERRYWIGVLRHTHSPEQELRESDFLWILGHSKITIAQTAAQYSLKNPGVDFELKAREVLTPSTKMKELNEFNDNLVILQAVERSTRVPLQPIINRQLPSQAVQDSSATSTAAKQPSLTLLNTPQKRSGSIVRMTAAMATPTYKTAPFSPLRTSAVHPSSTNDHPSLPHTSMLSPSVNSLAASIASTSPVTAPFSGYDVMPPMTSPLGSAPRPDIMNEHRLSPLPMPSHPTAEPEEDPLVSAPTMDPDSQPADSQPAFDPSDVFAEDSESQMRTGIEERPAFDCIRTLIEEQNPELLETGVTHARKVLDALKDTFSKHGNNEEARTWMNAIDKLRSQAERKKTVVGVVGNTGAGKSSVINAMLDEERLVPTNCMRACTAVVTELSWNNSNDPTEKYRAEIEFINHADWEKELSVLLKEFLNEEGKVLREISDQNSEAGVAWAKFHAVYPRITQNMLADYTVEKLMADRSVQKVLGTTKRIRESDPKPFYSELQRYVDSKEKATGKGSREKNLQAGMEYWPLIKVVKIYTKSPALSTGAVIVDLPGVHDSNAARSAVAQGYMKQCTGLWIVAPINRAVDDKAAKTLLGDSFKRQLKYDGGFSSVTFICSKTDDISVTEAEESLGLEDQISGLRDEERKHNLGVETLERKIKDLKESKAVYGEAYESAVDAMEAWDKLRDQLIKGETVFAPVENRSKRKRKSPSLESRKRPRSGYDSDDGFIVPDDWSKTNSDTDSDSDSESSEPPRRPLTSQEIEDKLEELRDTKNNARRQRNQLQQQIKDTVKELEEVEKKLANVQAEINAICIAGRNQYSKSAIQQDFAAGIKEIDMENAAEEDEENFDPDVDIRDYDEVAKSLPVFCVSSRAYQKLCGRFKKDGSVPGFKTLEETEIPQLQAHCKKLTEAGRIQSCRAFLLSLIQLLNTFSIWATDEGSGLKLSDEEKKAQVKYLNWRLTELEKGLEKAVEACIKMVKKDIEHQIFDKSPEVIEEAINAAPNTAAGWGAHRNDGGLFYPTYKATVRRDGVYSGAAGPRDFNAELVEPITKKLATGWERTFQTRLPKAFELYIRDSNTILRRFHDTVEERARENGVGLANLAMLKTQIYTYEQLFNELYNVLFTSMTELQRDANRDFTPVIVSAMRAAYDICTAESGTGCFRRMKAHMANHIEQARHHMFREAVESVRNHLNLMCKSLQKVMEDKADSIFVAMRHDYLNVLGGVKIDQAQVMSKEERALRGEIKQILMGLDERFRAVLDGTFVDTEESAGEAQTGPSDGADTDPSSGIREQMDVDEQPPSAANGQPFSAEQAAPSTPVQEQSPMQQQTPIPEQIQQLHGTSGISHDDNQEESQLEL</sequence>
<feature type="region of interest" description="Disordered" evidence="1">
    <location>
        <begin position="1276"/>
        <end position="1366"/>
    </location>
</feature>
<feature type="compositionally biased region" description="Polar residues" evidence="1">
    <location>
        <begin position="175"/>
        <end position="192"/>
    </location>
</feature>
<evidence type="ECO:0000313" key="4">
    <source>
        <dbReference type="EMBL" id="KAF2271929.1"/>
    </source>
</evidence>
<feature type="compositionally biased region" description="Low complexity" evidence="1">
    <location>
        <begin position="1335"/>
        <end position="1346"/>
    </location>
</feature>
<feature type="compositionally biased region" description="Polar residues" evidence="1">
    <location>
        <begin position="1310"/>
        <end position="1334"/>
    </location>
</feature>
<evidence type="ECO:0000256" key="1">
    <source>
        <dbReference type="SAM" id="MobiDB-lite"/>
    </source>
</evidence>
<dbReference type="Proteomes" id="UP000800097">
    <property type="component" value="Unassembled WGS sequence"/>
</dbReference>
<evidence type="ECO:0000259" key="3">
    <source>
        <dbReference type="Pfam" id="PF24564"/>
    </source>
</evidence>
<dbReference type="GeneID" id="54547226"/>
<reference evidence="4" key="1">
    <citation type="journal article" date="2020" name="Stud. Mycol.">
        <title>101 Dothideomycetes genomes: a test case for predicting lifestyles and emergence of pathogens.</title>
        <authorList>
            <person name="Haridas S."/>
            <person name="Albert R."/>
            <person name="Binder M."/>
            <person name="Bloem J."/>
            <person name="Labutti K."/>
            <person name="Salamov A."/>
            <person name="Andreopoulos B."/>
            <person name="Baker S."/>
            <person name="Barry K."/>
            <person name="Bills G."/>
            <person name="Bluhm B."/>
            <person name="Cannon C."/>
            <person name="Castanera R."/>
            <person name="Culley D."/>
            <person name="Daum C."/>
            <person name="Ezra D."/>
            <person name="Gonzalez J."/>
            <person name="Henrissat B."/>
            <person name="Kuo A."/>
            <person name="Liang C."/>
            <person name="Lipzen A."/>
            <person name="Lutzoni F."/>
            <person name="Magnuson J."/>
            <person name="Mondo S."/>
            <person name="Nolan M."/>
            <person name="Ohm R."/>
            <person name="Pangilinan J."/>
            <person name="Park H.-J."/>
            <person name="Ramirez L."/>
            <person name="Alfaro M."/>
            <person name="Sun H."/>
            <person name="Tritt A."/>
            <person name="Yoshinaga Y."/>
            <person name="Zwiers L.-H."/>
            <person name="Turgeon B."/>
            <person name="Goodwin S."/>
            <person name="Spatafora J."/>
            <person name="Crous P."/>
            <person name="Grigoriev I."/>
        </authorList>
    </citation>
    <scope>NUCLEOTIDE SEQUENCE</scope>
    <source>
        <strain evidence="4">CBS 379.55</strain>
    </source>
</reference>
<name>A0A6A6J9L4_WESOR</name>
<dbReference type="SUPFAM" id="SSF52540">
    <property type="entry name" value="P-loop containing nucleoside triphosphate hydrolases"/>
    <property type="match status" value="1"/>
</dbReference>
<dbReference type="Gene3D" id="3.40.50.300">
    <property type="entry name" value="P-loop containing nucleotide triphosphate hydrolases"/>
    <property type="match status" value="1"/>
</dbReference>
<feature type="region of interest" description="Disordered" evidence="1">
    <location>
        <begin position="224"/>
        <end position="278"/>
    </location>
</feature>
<feature type="region of interest" description="Disordered" evidence="1">
    <location>
        <begin position="119"/>
        <end position="145"/>
    </location>
</feature>
<dbReference type="InterPro" id="IPR045063">
    <property type="entry name" value="Dynamin_N"/>
</dbReference>
<evidence type="ECO:0000313" key="5">
    <source>
        <dbReference type="Proteomes" id="UP000800097"/>
    </source>
</evidence>
<dbReference type="PANTHER" id="PTHR36681:SF3">
    <property type="entry name" value="NUCLEAR GTPASE, GERMINAL CENTER-ASSOCIATED, TANDEM DUPLICATE 3"/>
    <property type="match status" value="1"/>
</dbReference>
<accession>A0A6A6J9L4</accession>
<organism evidence="4 5">
    <name type="scientific">Westerdykella ornata</name>
    <dbReference type="NCBI Taxonomy" id="318751"/>
    <lineage>
        <taxon>Eukaryota</taxon>
        <taxon>Fungi</taxon>
        <taxon>Dikarya</taxon>
        <taxon>Ascomycota</taxon>
        <taxon>Pezizomycotina</taxon>
        <taxon>Dothideomycetes</taxon>
        <taxon>Pleosporomycetidae</taxon>
        <taxon>Pleosporales</taxon>
        <taxon>Sporormiaceae</taxon>
        <taxon>Westerdykella</taxon>
    </lineage>
</organism>
<dbReference type="InterPro" id="IPR027417">
    <property type="entry name" value="P-loop_NTPase"/>
</dbReference>
<dbReference type="PANTHER" id="PTHR36681">
    <property type="entry name" value="NUCLEAR GTPASE, GERMINAL CENTER-ASSOCIATED, TANDEM DUPLICATE 3"/>
    <property type="match status" value="1"/>
</dbReference>
<evidence type="ECO:0000259" key="2">
    <source>
        <dbReference type="Pfam" id="PF00350"/>
    </source>
</evidence>
<dbReference type="EMBL" id="ML986530">
    <property type="protein sequence ID" value="KAF2271929.1"/>
    <property type="molecule type" value="Genomic_DNA"/>
</dbReference>
<dbReference type="Pfam" id="PF24564">
    <property type="entry name" value="DUF7605"/>
    <property type="match status" value="1"/>
</dbReference>
<feature type="domain" description="DUF7605" evidence="3">
    <location>
        <begin position="1026"/>
        <end position="1186"/>
    </location>
</feature>
<proteinExistence type="predicted"/>
<dbReference type="RefSeq" id="XP_033649468.1">
    <property type="nucleotide sequence ID" value="XM_033794051.1"/>
</dbReference>
<protein>
    <recommendedName>
        <fullName evidence="6">P-loop containing nucleoside triphosphate hydrolase protein</fullName>
    </recommendedName>
</protein>